<dbReference type="EMBL" id="JASPKZ010007338">
    <property type="protein sequence ID" value="KAJ9584915.1"/>
    <property type="molecule type" value="Genomic_DNA"/>
</dbReference>
<name>A0AAD7ZQB8_DIPPU</name>
<dbReference type="Gene3D" id="3.90.950.10">
    <property type="match status" value="1"/>
</dbReference>
<evidence type="ECO:0000256" key="2">
    <source>
        <dbReference type="ARBA" id="ARBA00008023"/>
    </source>
</evidence>
<dbReference type="GO" id="GO:0046872">
    <property type="term" value="F:metal ion binding"/>
    <property type="evidence" value="ECO:0007669"/>
    <property type="project" value="UniProtKB-KW"/>
</dbReference>
<dbReference type="GO" id="GO:0009117">
    <property type="term" value="P:nucleotide metabolic process"/>
    <property type="evidence" value="ECO:0007669"/>
    <property type="project" value="UniProtKB-KW"/>
</dbReference>
<keyword evidence="4" id="KW-0479">Metal-binding</keyword>
<evidence type="ECO:0000256" key="3">
    <source>
        <dbReference type="ARBA" id="ARBA00022490"/>
    </source>
</evidence>
<comment type="subcellular location">
    <subcellularLocation>
        <location evidence="1">Cytoplasm</location>
    </subcellularLocation>
</comment>
<dbReference type="Pfam" id="PF01725">
    <property type="entry name" value="Ham1p_like"/>
    <property type="match status" value="1"/>
</dbReference>
<comment type="caution">
    <text evidence="16">The sequence shown here is derived from an EMBL/GenBank/DDBJ whole genome shotgun (WGS) entry which is preliminary data.</text>
</comment>
<evidence type="ECO:0000313" key="17">
    <source>
        <dbReference type="Proteomes" id="UP001233999"/>
    </source>
</evidence>
<dbReference type="GO" id="GO:0009143">
    <property type="term" value="P:nucleoside triphosphate catabolic process"/>
    <property type="evidence" value="ECO:0007669"/>
    <property type="project" value="InterPro"/>
</dbReference>
<dbReference type="AlphaFoldDB" id="A0AAD7ZQB8"/>
<evidence type="ECO:0000313" key="16">
    <source>
        <dbReference type="EMBL" id="KAJ9584915.1"/>
    </source>
</evidence>
<evidence type="ECO:0000256" key="14">
    <source>
        <dbReference type="ARBA" id="ARBA00093271"/>
    </source>
</evidence>
<organism evidence="16 17">
    <name type="scientific">Diploptera punctata</name>
    <name type="common">Pacific beetle cockroach</name>
    <dbReference type="NCBI Taxonomy" id="6984"/>
    <lineage>
        <taxon>Eukaryota</taxon>
        <taxon>Metazoa</taxon>
        <taxon>Ecdysozoa</taxon>
        <taxon>Arthropoda</taxon>
        <taxon>Hexapoda</taxon>
        <taxon>Insecta</taxon>
        <taxon>Pterygota</taxon>
        <taxon>Neoptera</taxon>
        <taxon>Polyneoptera</taxon>
        <taxon>Dictyoptera</taxon>
        <taxon>Blattodea</taxon>
        <taxon>Blaberoidea</taxon>
        <taxon>Blaberidae</taxon>
        <taxon>Diplopterinae</taxon>
        <taxon>Diploptera</taxon>
    </lineage>
</organism>
<dbReference type="HAMAP" id="MF_03148">
    <property type="entry name" value="HAM1_NTPase"/>
    <property type="match status" value="1"/>
</dbReference>
<evidence type="ECO:0000256" key="7">
    <source>
        <dbReference type="ARBA" id="ARBA00022842"/>
    </source>
</evidence>
<dbReference type="Proteomes" id="UP001233999">
    <property type="component" value="Unassembled WGS sequence"/>
</dbReference>
<evidence type="ECO:0000256" key="5">
    <source>
        <dbReference type="ARBA" id="ARBA00022741"/>
    </source>
</evidence>
<keyword evidence="5" id="KW-0547">Nucleotide-binding</keyword>
<evidence type="ECO:0000256" key="11">
    <source>
        <dbReference type="ARBA" id="ARBA00066468"/>
    </source>
</evidence>
<feature type="non-terminal residue" evidence="16">
    <location>
        <position position="198"/>
    </location>
</feature>
<keyword evidence="8" id="KW-0546">Nucleotide metabolism</keyword>
<comment type="catalytic activity">
    <reaction evidence="14">
        <text>N(6)-hydroxy-dATP + H2O = N(6)-hydroxy-dAMP + diphosphate + H(+)</text>
        <dbReference type="Rhea" id="RHEA:83971"/>
        <dbReference type="ChEBI" id="CHEBI:15377"/>
        <dbReference type="ChEBI" id="CHEBI:15378"/>
        <dbReference type="ChEBI" id="CHEBI:33019"/>
        <dbReference type="ChEBI" id="CHEBI:233529"/>
        <dbReference type="ChEBI" id="CHEBI:233530"/>
    </reaction>
    <physiologicalReaction direction="left-to-right" evidence="14">
        <dbReference type="Rhea" id="RHEA:83972"/>
    </physiologicalReaction>
</comment>
<comment type="function">
    <text evidence="10">Pyrophosphatase that hydrolyzes the non-canonical purine nucleotides inosine triphosphate (ITP), deoxyinosine triphosphate (dITP) as well as 2'-deoxy-N-6-hydroxylaminopurine triphosphate (dHAPTP) and xanthosine 5'-triphosphate (XTP) to their respective monophosphate derivatives. The enzyme does not distinguish between the deoxy- and ribose forms. Probably excludes non-canonical purines from RNA and DNA precursor pools, thus preventing their incorporation into RNA and DNA and avoiding chromosomal lesions.</text>
</comment>
<dbReference type="FunFam" id="3.90.950.10:FF:000003">
    <property type="entry name" value="Inosine triphosphate pyrophosphatase"/>
    <property type="match status" value="1"/>
</dbReference>
<keyword evidence="9" id="KW-0464">Manganese</keyword>
<dbReference type="InterPro" id="IPR027502">
    <property type="entry name" value="ITPase"/>
</dbReference>
<feature type="non-terminal residue" evidence="16">
    <location>
        <position position="1"/>
    </location>
</feature>
<dbReference type="NCBIfam" id="TIGR00042">
    <property type="entry name" value="RdgB/HAM1 family non-canonical purine NTP pyrophosphatase"/>
    <property type="match status" value="1"/>
</dbReference>
<keyword evidence="17" id="KW-1185">Reference proteome</keyword>
<reference evidence="16" key="1">
    <citation type="journal article" date="2023" name="IScience">
        <title>Live-bearing cockroach genome reveals convergent evolutionary mechanisms linked to viviparity in insects and beyond.</title>
        <authorList>
            <person name="Fouks B."/>
            <person name="Harrison M.C."/>
            <person name="Mikhailova A.A."/>
            <person name="Marchal E."/>
            <person name="English S."/>
            <person name="Carruthers M."/>
            <person name="Jennings E.C."/>
            <person name="Chiamaka E.L."/>
            <person name="Frigard R.A."/>
            <person name="Pippel M."/>
            <person name="Attardo G.M."/>
            <person name="Benoit J.B."/>
            <person name="Bornberg-Bauer E."/>
            <person name="Tobe S.S."/>
        </authorList>
    </citation>
    <scope>NUCLEOTIDE SEQUENCE</scope>
    <source>
        <strain evidence="16">Stay&amp;Tobe</strain>
    </source>
</reference>
<sequence>KHFIPEMSRTIVFVTGNANKLAEVTAILGSSFPHKLENRKIDLPEYQGEIKEICISKCKEAARIVKGPVVIEDTSLCFNALGGLPGPYVKWFLDKIGSDGLHRMLSGWEDKSAYAICTFAYSNGGENDDVVLFQGKTEGSIVNPRGISGFGWDTCFQPVGYKKTYAELPSEVKNQISHRSLAVMEFKKYFQSGNMKLP</sequence>
<evidence type="ECO:0000256" key="15">
    <source>
        <dbReference type="RuleBase" id="RU003781"/>
    </source>
</evidence>
<comment type="catalytic activity">
    <reaction evidence="12">
        <text>ITP + H2O = IMP + diphosphate + H(+)</text>
        <dbReference type="Rhea" id="RHEA:29399"/>
        <dbReference type="ChEBI" id="CHEBI:15377"/>
        <dbReference type="ChEBI" id="CHEBI:15378"/>
        <dbReference type="ChEBI" id="CHEBI:33019"/>
        <dbReference type="ChEBI" id="CHEBI:58053"/>
        <dbReference type="ChEBI" id="CHEBI:61402"/>
        <dbReference type="EC" id="3.6.1.66"/>
    </reaction>
    <physiologicalReaction direction="left-to-right" evidence="12">
        <dbReference type="Rhea" id="RHEA:29400"/>
    </physiologicalReaction>
</comment>
<dbReference type="InterPro" id="IPR029001">
    <property type="entry name" value="ITPase-like_fam"/>
</dbReference>
<evidence type="ECO:0000256" key="13">
    <source>
        <dbReference type="ARBA" id="ARBA00093255"/>
    </source>
</evidence>
<evidence type="ECO:0000256" key="9">
    <source>
        <dbReference type="ARBA" id="ARBA00023211"/>
    </source>
</evidence>
<evidence type="ECO:0000256" key="12">
    <source>
        <dbReference type="ARBA" id="ARBA00093218"/>
    </source>
</evidence>
<gene>
    <name evidence="16" type="ORF">L9F63_020721</name>
</gene>
<dbReference type="GO" id="GO:0000166">
    <property type="term" value="F:nucleotide binding"/>
    <property type="evidence" value="ECO:0007669"/>
    <property type="project" value="UniProtKB-KW"/>
</dbReference>
<keyword evidence="7" id="KW-0460">Magnesium</keyword>
<proteinExistence type="inferred from homology"/>
<dbReference type="InterPro" id="IPR002637">
    <property type="entry name" value="RdgB/HAM1"/>
</dbReference>
<dbReference type="GO" id="GO:0036220">
    <property type="term" value="F:ITP diphosphatase activity"/>
    <property type="evidence" value="ECO:0007669"/>
    <property type="project" value="UniProtKB-EC"/>
</dbReference>
<evidence type="ECO:0000256" key="1">
    <source>
        <dbReference type="ARBA" id="ARBA00004496"/>
    </source>
</evidence>
<dbReference type="GO" id="GO:0005737">
    <property type="term" value="C:cytoplasm"/>
    <property type="evidence" value="ECO:0007669"/>
    <property type="project" value="UniProtKB-SubCell"/>
</dbReference>
<keyword evidence="3" id="KW-0963">Cytoplasm</keyword>
<evidence type="ECO:0000256" key="4">
    <source>
        <dbReference type="ARBA" id="ARBA00022723"/>
    </source>
</evidence>
<comment type="similarity">
    <text evidence="2 15">Belongs to the HAM1 NTPase family.</text>
</comment>
<comment type="catalytic activity">
    <reaction evidence="13">
        <text>dITP + H2O = dIMP + diphosphate + H(+)</text>
        <dbReference type="Rhea" id="RHEA:28342"/>
        <dbReference type="ChEBI" id="CHEBI:15377"/>
        <dbReference type="ChEBI" id="CHEBI:15378"/>
        <dbReference type="ChEBI" id="CHEBI:33019"/>
        <dbReference type="ChEBI" id="CHEBI:61194"/>
        <dbReference type="ChEBI" id="CHEBI:61382"/>
        <dbReference type="EC" id="3.6.1.66"/>
    </reaction>
    <physiologicalReaction direction="left-to-right" evidence="13">
        <dbReference type="Rhea" id="RHEA:28343"/>
    </physiologicalReaction>
</comment>
<protein>
    <recommendedName>
        <fullName evidence="11">XTP/dITP diphosphatase</fullName>
        <ecNumber evidence="11">3.6.1.66</ecNumber>
    </recommendedName>
</protein>
<reference evidence="16" key="2">
    <citation type="submission" date="2023-05" db="EMBL/GenBank/DDBJ databases">
        <authorList>
            <person name="Fouks B."/>
        </authorList>
    </citation>
    <scope>NUCLEOTIDE SEQUENCE</scope>
    <source>
        <strain evidence="16">Stay&amp;Tobe</strain>
        <tissue evidence="16">Testes</tissue>
    </source>
</reference>
<keyword evidence="6 15" id="KW-0378">Hydrolase</keyword>
<evidence type="ECO:0000256" key="6">
    <source>
        <dbReference type="ARBA" id="ARBA00022801"/>
    </source>
</evidence>
<dbReference type="SUPFAM" id="SSF52972">
    <property type="entry name" value="ITPase-like"/>
    <property type="match status" value="1"/>
</dbReference>
<dbReference type="CDD" id="cd00515">
    <property type="entry name" value="HAM1"/>
    <property type="match status" value="1"/>
</dbReference>
<accession>A0AAD7ZQB8</accession>
<evidence type="ECO:0000256" key="10">
    <source>
        <dbReference type="ARBA" id="ARBA00054940"/>
    </source>
</evidence>
<evidence type="ECO:0000256" key="8">
    <source>
        <dbReference type="ARBA" id="ARBA00023080"/>
    </source>
</evidence>
<dbReference type="PANTHER" id="PTHR11067:SF9">
    <property type="entry name" value="INOSINE TRIPHOSPHATE PYROPHOSPHATASE"/>
    <property type="match status" value="1"/>
</dbReference>
<dbReference type="PANTHER" id="PTHR11067">
    <property type="entry name" value="INOSINE TRIPHOSPHATE PYROPHOSPHATASE/HAM1 PROTEIN"/>
    <property type="match status" value="1"/>
</dbReference>
<dbReference type="EC" id="3.6.1.66" evidence="11"/>